<keyword evidence="3" id="KW-1185">Reference proteome</keyword>
<name>A0A6V8KQI7_9ACTN</name>
<evidence type="ECO:0000256" key="1">
    <source>
        <dbReference type="SAM" id="MobiDB-lite"/>
    </source>
</evidence>
<comment type="caution">
    <text evidence="2">The sequence shown here is derived from an EMBL/GenBank/DDBJ whole genome shotgun (WGS) entry which is preliminary data.</text>
</comment>
<feature type="region of interest" description="Disordered" evidence="1">
    <location>
        <begin position="115"/>
        <end position="134"/>
    </location>
</feature>
<protein>
    <submittedName>
        <fullName evidence="2">Uncharacterized protein</fullName>
    </submittedName>
</protein>
<evidence type="ECO:0000313" key="2">
    <source>
        <dbReference type="EMBL" id="GFJ84509.1"/>
    </source>
</evidence>
<sequence>MVVLLAAGCGDNADEPAATVTAPPASATSAAPVPSTPASQQPHILVFTATGTAALTSVTYELDGKSTAVTDRKLPLRLSVDVPSDGLRHEWKLTIKHGKGNVELRAIFNGKVVGTSRGSTSGTGTASAGGSVLG</sequence>
<feature type="compositionally biased region" description="Low complexity" evidence="1">
    <location>
        <begin position="16"/>
        <end position="38"/>
    </location>
</feature>
<reference evidence="2 3" key="2">
    <citation type="submission" date="2020-03" db="EMBL/GenBank/DDBJ databases">
        <authorList>
            <person name="Ichikawa N."/>
            <person name="Kimura A."/>
            <person name="Kitahashi Y."/>
            <person name="Uohara A."/>
        </authorList>
    </citation>
    <scope>NUCLEOTIDE SEQUENCE [LARGE SCALE GENOMIC DNA]</scope>
    <source>
        <strain evidence="2 3">NBRC 108639</strain>
    </source>
</reference>
<proteinExistence type="predicted"/>
<dbReference type="Proteomes" id="UP000482800">
    <property type="component" value="Unassembled WGS sequence"/>
</dbReference>
<dbReference type="AlphaFoldDB" id="A0A6V8KQI7"/>
<accession>A0A6V8KQI7</accession>
<evidence type="ECO:0000313" key="3">
    <source>
        <dbReference type="Proteomes" id="UP000482800"/>
    </source>
</evidence>
<reference evidence="2 3" key="1">
    <citation type="submission" date="2020-03" db="EMBL/GenBank/DDBJ databases">
        <title>Whole genome shotgun sequence of Phytohabitans houttuyneae NBRC 108639.</title>
        <authorList>
            <person name="Komaki H."/>
            <person name="Tamura T."/>
        </authorList>
    </citation>
    <scope>NUCLEOTIDE SEQUENCE [LARGE SCALE GENOMIC DNA]</scope>
    <source>
        <strain evidence="2 3">NBRC 108639</strain>
    </source>
</reference>
<dbReference type="EMBL" id="BLPF01000003">
    <property type="protein sequence ID" value="GFJ84509.1"/>
    <property type="molecule type" value="Genomic_DNA"/>
</dbReference>
<feature type="region of interest" description="Disordered" evidence="1">
    <location>
        <begin position="13"/>
        <end position="38"/>
    </location>
</feature>
<organism evidence="2 3">
    <name type="scientific">Phytohabitans houttuyneae</name>
    <dbReference type="NCBI Taxonomy" id="1076126"/>
    <lineage>
        <taxon>Bacteria</taxon>
        <taxon>Bacillati</taxon>
        <taxon>Actinomycetota</taxon>
        <taxon>Actinomycetes</taxon>
        <taxon>Micromonosporales</taxon>
        <taxon>Micromonosporaceae</taxon>
    </lineage>
</organism>
<gene>
    <name evidence="2" type="ORF">Phou_086890</name>
</gene>